<evidence type="ECO:0008006" key="4">
    <source>
        <dbReference type="Google" id="ProtNLM"/>
    </source>
</evidence>
<accession>A0A196SJS1</accession>
<protein>
    <recommendedName>
        <fullName evidence="4">PDZ domain-containing protein</fullName>
    </recommendedName>
</protein>
<gene>
    <name evidence="2" type="ORF">AV274_1009</name>
</gene>
<organism evidence="2 3">
    <name type="scientific">Blastocystis sp. subtype 1 (strain ATCC 50177 / NandII)</name>
    <dbReference type="NCBI Taxonomy" id="478820"/>
    <lineage>
        <taxon>Eukaryota</taxon>
        <taxon>Sar</taxon>
        <taxon>Stramenopiles</taxon>
        <taxon>Bigyra</taxon>
        <taxon>Opalozoa</taxon>
        <taxon>Opalinata</taxon>
        <taxon>Blastocystidae</taxon>
        <taxon>Blastocystis</taxon>
    </lineage>
</organism>
<dbReference type="InterPro" id="IPR036034">
    <property type="entry name" value="PDZ_sf"/>
</dbReference>
<keyword evidence="3" id="KW-1185">Reference proteome</keyword>
<comment type="caution">
    <text evidence="2">The sequence shown here is derived from an EMBL/GenBank/DDBJ whole genome shotgun (WGS) entry which is preliminary data.</text>
</comment>
<sequence length="463" mass="52756">MQSTVEFQICYPNTNEELGLTLDTLGKFVIVTQCSSQSEEYGLRYQDRIIKVQGINCVDRIPSDVVNYIRRYHNQNLTITFQRSFKPEEMDSINKSISAPLQNDSVFFDGSFLFRTGLYSSLPFTEKCFPFPPVKDRVIRIMRITELSLIPYGIALMWYQPSSSPIPYAATPLGALNLLPCLLDVRSGTNGFFVLHFDCSLDSKEKKDMLNIIETMTHLFKRDLSHLIKAISNSSSGPKETSKPAEEEEENPMQTIDFGETENSMTTRNLHSTLNIPYPLKIMDYILQLYRNELVRGLHGLKAHLSDLIATGFHPEQVVHSLTALFFHCRHTLPPEAWDSDVRRDVQDIIVEVAKHNADYIRTTSAQPSGFYVFNCGDKDMEGLYMMTRETFGDLPIFIMKNGARLFRQIHQGRSTWILQKKGENSAVYYIHSTEVIPPRFNWVSPDGKNLPTPVVQAVSGTV</sequence>
<dbReference type="Proteomes" id="UP000078348">
    <property type="component" value="Unassembled WGS sequence"/>
</dbReference>
<evidence type="ECO:0000256" key="1">
    <source>
        <dbReference type="SAM" id="MobiDB-lite"/>
    </source>
</evidence>
<proteinExistence type="predicted"/>
<evidence type="ECO:0000313" key="2">
    <source>
        <dbReference type="EMBL" id="OAO17298.1"/>
    </source>
</evidence>
<dbReference type="OrthoDB" id="10530985at2759"/>
<feature type="region of interest" description="Disordered" evidence="1">
    <location>
        <begin position="232"/>
        <end position="253"/>
    </location>
</feature>
<name>A0A196SJS1_BLAHN</name>
<reference evidence="2 3" key="1">
    <citation type="submission" date="2016-05" db="EMBL/GenBank/DDBJ databases">
        <title>Nuclear genome of Blastocystis sp. subtype 1 NandII.</title>
        <authorList>
            <person name="Gentekaki E."/>
            <person name="Curtis B."/>
            <person name="Stairs C."/>
            <person name="Eme L."/>
            <person name="Herman E."/>
            <person name="Klimes V."/>
            <person name="Arias M.C."/>
            <person name="Elias M."/>
            <person name="Hilliou F."/>
            <person name="Klute M."/>
            <person name="Malik S.-B."/>
            <person name="Pightling A."/>
            <person name="Rachubinski R."/>
            <person name="Salas D."/>
            <person name="Schlacht A."/>
            <person name="Suga H."/>
            <person name="Archibald J."/>
            <person name="Ball S.G."/>
            <person name="Clark G."/>
            <person name="Dacks J."/>
            <person name="Van Der Giezen M."/>
            <person name="Tsaousis A."/>
            <person name="Roger A."/>
        </authorList>
    </citation>
    <scope>NUCLEOTIDE SEQUENCE [LARGE SCALE GENOMIC DNA]</scope>
    <source>
        <strain evidence="3">ATCC 50177 / NandII</strain>
    </source>
</reference>
<evidence type="ECO:0000313" key="3">
    <source>
        <dbReference type="Proteomes" id="UP000078348"/>
    </source>
</evidence>
<dbReference type="EMBL" id="LXWW01000037">
    <property type="protein sequence ID" value="OAO17298.1"/>
    <property type="molecule type" value="Genomic_DNA"/>
</dbReference>
<dbReference type="AlphaFoldDB" id="A0A196SJS1"/>
<dbReference type="SUPFAM" id="SSF50156">
    <property type="entry name" value="PDZ domain-like"/>
    <property type="match status" value="1"/>
</dbReference>